<dbReference type="AlphaFoldDB" id="A0A3B0TG15"/>
<reference evidence="1" key="1">
    <citation type="submission" date="2018-06" db="EMBL/GenBank/DDBJ databases">
        <authorList>
            <person name="Zhirakovskaya E."/>
        </authorList>
    </citation>
    <scope>NUCLEOTIDE SEQUENCE</scope>
</reference>
<accession>A0A3B0TG15</accession>
<feature type="non-terminal residue" evidence="1">
    <location>
        <position position="510"/>
    </location>
</feature>
<proteinExistence type="predicted"/>
<organism evidence="1">
    <name type="scientific">hydrothermal vent metagenome</name>
    <dbReference type="NCBI Taxonomy" id="652676"/>
    <lineage>
        <taxon>unclassified sequences</taxon>
        <taxon>metagenomes</taxon>
        <taxon>ecological metagenomes</taxon>
    </lineage>
</organism>
<sequence length="510" mass="57538">NDKIPPGFKYMNDRVILDGVPIANPTGNRPLLFSVGDFAGKAKKKLKYQLVIGSGVTIGDYQNSAIAQFQSGQFVSNRATESVEIVLDPLFDLGTIIGKVFMDKNENGIQDKPEYIALARETIKEEPIPYVQIAMEDGTVITTDRQGRFSIPSLTPGRHLFRLDERTLPKDSYLTTDKVVIIDVTPGSTYKVNFGVNRTGEGTLTKDERFFAQKVRLDVNKGKAVPKLNVNMFGSNRAGGALSLVEEIAVYQDVFVDPVEIRIATNYAPYIHFWKLEILDPFTRKTVKMFAGNQDNVYDPIYWNGKDEQGDHIKLDRQYIYVLTVEDKKGDQDKTREQSMKYFVIKNDQELAKYKKEKEGQKKAYEQWILRTEVVNALQQQNILIDGEMIVLEQLQSNIQSVQVMKNGKLIMNVPLAKASSVVAKDLLEGRIKEDERQPVQIILPRGEYEILVRETKQDDSTAIPRIVSLDAPSGVRTGTLSDEPVYVPATTYKKNIKVGDDYMFFVGLG</sequence>
<evidence type="ECO:0000313" key="1">
    <source>
        <dbReference type="EMBL" id="VAW13412.1"/>
    </source>
</evidence>
<dbReference type="InterPro" id="IPR013783">
    <property type="entry name" value="Ig-like_fold"/>
</dbReference>
<dbReference type="SUPFAM" id="SSF117074">
    <property type="entry name" value="Hypothetical protein PA1324"/>
    <property type="match status" value="1"/>
</dbReference>
<protein>
    <submittedName>
        <fullName evidence="1">Uncharacterized protein</fullName>
    </submittedName>
</protein>
<feature type="non-terminal residue" evidence="1">
    <location>
        <position position="1"/>
    </location>
</feature>
<name>A0A3B0TG15_9ZZZZ</name>
<dbReference type="Gene3D" id="2.60.40.10">
    <property type="entry name" value="Immunoglobulins"/>
    <property type="match status" value="1"/>
</dbReference>
<gene>
    <name evidence="1" type="ORF">MNBD_BACTEROID05-658</name>
</gene>
<dbReference type="EMBL" id="UOEN01000168">
    <property type="protein sequence ID" value="VAW13412.1"/>
    <property type="molecule type" value="Genomic_DNA"/>
</dbReference>